<keyword evidence="5" id="KW-1185">Reference proteome</keyword>
<proteinExistence type="predicted"/>
<name>A0A1H8X791_9HYPH</name>
<evidence type="ECO:0000313" key="5">
    <source>
        <dbReference type="Proteomes" id="UP000198939"/>
    </source>
</evidence>
<protein>
    <submittedName>
        <fullName evidence="2">Uncharacterized protein</fullName>
    </submittedName>
</protein>
<reference evidence="4" key="2">
    <citation type="submission" date="2016-10" db="EMBL/GenBank/DDBJ databases">
        <authorList>
            <person name="Wibberg D."/>
        </authorList>
    </citation>
    <scope>NUCLEOTIDE SEQUENCE [LARGE SCALE GENOMIC DNA]</scope>
</reference>
<reference evidence="2" key="1">
    <citation type="submission" date="2016-10" db="EMBL/GenBank/DDBJ databases">
        <authorList>
            <person name="de Groot N.N."/>
        </authorList>
    </citation>
    <scope>NUCLEOTIDE SEQUENCE [LARGE SCALE GENOMIC DNA]</scope>
    <source>
        <strain evidence="2">CCBAU85039</strain>
    </source>
</reference>
<evidence type="ECO:0000313" key="3">
    <source>
        <dbReference type="EMBL" id="SEP35794.1"/>
    </source>
</evidence>
<feature type="compositionally biased region" description="Basic and acidic residues" evidence="1">
    <location>
        <begin position="1"/>
        <end position="15"/>
    </location>
</feature>
<organism evidence="2 4">
    <name type="scientific">Rhizobium tibeticum</name>
    <dbReference type="NCBI Taxonomy" id="501024"/>
    <lineage>
        <taxon>Bacteria</taxon>
        <taxon>Pseudomonadati</taxon>
        <taxon>Pseudomonadota</taxon>
        <taxon>Alphaproteobacteria</taxon>
        <taxon>Hyphomicrobiales</taxon>
        <taxon>Rhizobiaceae</taxon>
        <taxon>Rhizobium/Agrobacterium group</taxon>
        <taxon>Rhizobium</taxon>
    </lineage>
</organism>
<evidence type="ECO:0000256" key="1">
    <source>
        <dbReference type="SAM" id="MobiDB-lite"/>
    </source>
</evidence>
<dbReference type="EMBL" id="FNXB01000124">
    <property type="protein sequence ID" value="SEI22360.1"/>
    <property type="molecule type" value="Genomic_DNA"/>
</dbReference>
<dbReference type="Proteomes" id="UP000183063">
    <property type="component" value="Unassembled WGS sequence"/>
</dbReference>
<dbReference type="AlphaFoldDB" id="A0A1H8X791"/>
<reference evidence="3 5" key="3">
    <citation type="submission" date="2016-10" db="EMBL/GenBank/DDBJ databases">
        <authorList>
            <person name="Varghese N."/>
            <person name="Submissions S."/>
        </authorList>
    </citation>
    <scope>NUCLEOTIDE SEQUENCE [LARGE SCALE GENOMIC DNA]</scope>
    <source>
        <strain evidence="3 5">CGMCC 1.7071</strain>
    </source>
</reference>
<sequence>MKARLSEKMMEESAAHRQGRVARRGLQSRDGSAEPRQDLPKKPENRTFPVIQDDRHR</sequence>
<evidence type="ECO:0000313" key="4">
    <source>
        <dbReference type="Proteomes" id="UP000183063"/>
    </source>
</evidence>
<evidence type="ECO:0000313" key="2">
    <source>
        <dbReference type="EMBL" id="SEI22360.1"/>
    </source>
</evidence>
<gene>
    <name evidence="2" type="ORF">RTCCBAU85039_6841</name>
    <name evidence="3" type="ORF">SAMN05216228_11115</name>
</gene>
<feature type="region of interest" description="Disordered" evidence="1">
    <location>
        <begin position="1"/>
        <end position="57"/>
    </location>
</feature>
<dbReference type="EMBL" id="FOCV01000111">
    <property type="protein sequence ID" value="SEP35794.1"/>
    <property type="molecule type" value="Genomic_DNA"/>
</dbReference>
<feature type="compositionally biased region" description="Basic and acidic residues" evidence="1">
    <location>
        <begin position="31"/>
        <end position="45"/>
    </location>
</feature>
<accession>A0A1H8X791</accession>
<dbReference type="Proteomes" id="UP000198939">
    <property type="component" value="Unassembled WGS sequence"/>
</dbReference>